<comment type="caution">
    <text evidence="2">The sequence shown here is derived from an EMBL/GenBank/DDBJ whole genome shotgun (WGS) entry which is preliminary data.</text>
</comment>
<keyword evidence="3" id="KW-1185">Reference proteome</keyword>
<dbReference type="AlphaFoldDB" id="A0A2P6R017"/>
<dbReference type="EMBL" id="PDCK01000042">
    <property type="protein sequence ID" value="PRQ39746.1"/>
    <property type="molecule type" value="Genomic_DNA"/>
</dbReference>
<evidence type="ECO:0000313" key="3">
    <source>
        <dbReference type="Proteomes" id="UP000238479"/>
    </source>
</evidence>
<dbReference type="InterPro" id="IPR024752">
    <property type="entry name" value="Myb/SANT-like_dom"/>
</dbReference>
<reference evidence="2 3" key="1">
    <citation type="journal article" date="2018" name="Nat. Genet.">
        <title>The Rosa genome provides new insights in the design of modern roses.</title>
        <authorList>
            <person name="Bendahmane M."/>
        </authorList>
    </citation>
    <scope>NUCLEOTIDE SEQUENCE [LARGE SCALE GENOMIC DNA]</scope>
    <source>
        <strain evidence="3">cv. Old Blush</strain>
    </source>
</reference>
<sequence>MANKSGIQEKGKATWTDHNVDVFCDLCIKEIEKGSRPSTHLTPKGYENLGINFAKETGLQYTKSQFKNKWDLLRDQWKLWKELIRKETGLGWNPKLKTVNAPDEWWCSKIQDNPEYAKLRKKGINPELEEKLDMMFQQVTASGVHAWAPSSGVLPPDDIEVNNVAVPLDSDDDLACPIKVIASSLGKRKRTPTKQVNAGTEKNNKAKGIGSRKIGGAAKLVIQIDRMVESIQTRSAVTSVMNKCVLGTSIAEVMKSVSSLLGAEPGSPLWFFATQLFLNEEKREMFVTIEDADIKIQWLYYEMGTSGK</sequence>
<organism evidence="2 3">
    <name type="scientific">Rosa chinensis</name>
    <name type="common">China rose</name>
    <dbReference type="NCBI Taxonomy" id="74649"/>
    <lineage>
        <taxon>Eukaryota</taxon>
        <taxon>Viridiplantae</taxon>
        <taxon>Streptophyta</taxon>
        <taxon>Embryophyta</taxon>
        <taxon>Tracheophyta</taxon>
        <taxon>Spermatophyta</taxon>
        <taxon>Magnoliopsida</taxon>
        <taxon>eudicotyledons</taxon>
        <taxon>Gunneridae</taxon>
        <taxon>Pentapetalae</taxon>
        <taxon>rosids</taxon>
        <taxon>fabids</taxon>
        <taxon>Rosales</taxon>
        <taxon>Rosaceae</taxon>
        <taxon>Rosoideae</taxon>
        <taxon>Rosoideae incertae sedis</taxon>
        <taxon>Rosa</taxon>
    </lineage>
</organism>
<feature type="domain" description="Myb/SANT-like" evidence="1">
    <location>
        <begin position="14"/>
        <end position="106"/>
    </location>
</feature>
<evidence type="ECO:0000313" key="2">
    <source>
        <dbReference type="EMBL" id="PRQ39746.1"/>
    </source>
</evidence>
<dbReference type="OMA" id="AMEYDSS"/>
<dbReference type="Pfam" id="PF12776">
    <property type="entry name" value="Myb_DNA-bind_3"/>
    <property type="match status" value="1"/>
</dbReference>
<gene>
    <name evidence="2" type="ORF">RchiOBHm_Chr4g0428601</name>
</gene>
<accession>A0A2P6R017</accession>
<proteinExistence type="predicted"/>
<evidence type="ECO:0000259" key="1">
    <source>
        <dbReference type="Pfam" id="PF12776"/>
    </source>
</evidence>
<name>A0A2P6R017_ROSCH</name>
<dbReference type="Gramene" id="PRQ39746">
    <property type="protein sequence ID" value="PRQ39746"/>
    <property type="gene ID" value="RchiOBHm_Chr4g0428601"/>
</dbReference>
<dbReference type="Proteomes" id="UP000238479">
    <property type="component" value="Chromosome 4"/>
</dbReference>
<dbReference type="PANTHER" id="PTHR47851">
    <property type="entry name" value="OS06G0588700 PROTEIN-RELATED"/>
    <property type="match status" value="1"/>
</dbReference>
<dbReference type="PANTHER" id="PTHR47851:SF1">
    <property type="entry name" value="OS06G0588700 PROTEIN"/>
    <property type="match status" value="1"/>
</dbReference>
<protein>
    <submittedName>
        <fullName evidence="2">Putative Myb/SANT-like domain-containing protein</fullName>
    </submittedName>
</protein>